<dbReference type="Gene3D" id="3.40.190.10">
    <property type="entry name" value="Periplasmic binding protein-like II"/>
    <property type="match status" value="2"/>
</dbReference>
<gene>
    <name evidence="1" type="ORF">ACETAC_09620</name>
</gene>
<proteinExistence type="predicted"/>
<organism evidence="1 2">
    <name type="scientific">Aceticella autotrophica</name>
    <dbReference type="NCBI Taxonomy" id="2755338"/>
    <lineage>
        <taxon>Bacteria</taxon>
        <taxon>Bacillati</taxon>
        <taxon>Bacillota</taxon>
        <taxon>Clostridia</taxon>
        <taxon>Thermoanaerobacterales</taxon>
        <taxon>Thermoanaerobacteraceae</taxon>
        <taxon>Aceticella</taxon>
    </lineage>
</organism>
<sequence length="98" mass="11463">MKFLQWVTSKEVQKEMALKFGVPPTRKSLYSDKELVDKYRYYPIQLDALEHSVVRPRSPYWSQIEDVWGLYLSQIVSGEIGIKEGLDKANSEIEKILK</sequence>
<dbReference type="Proteomes" id="UP000671913">
    <property type="component" value="Chromosome"/>
</dbReference>
<accession>A0A975AVB8</accession>
<protein>
    <submittedName>
        <fullName evidence="1">Uncharacterized protein</fullName>
    </submittedName>
</protein>
<dbReference type="SUPFAM" id="SSF53850">
    <property type="entry name" value="Periplasmic binding protein-like II"/>
    <property type="match status" value="1"/>
</dbReference>
<reference evidence="1" key="1">
    <citation type="submission" date="2020-08" db="EMBL/GenBank/DDBJ databases">
        <title>Genomic insights into the carbon and energy metabolism of the first obligate autotrophic acetogenic bacterium Aceticella autotrophica gen. nov., sp. nov.</title>
        <authorList>
            <person name="Toshchakov S.V."/>
            <person name="Elcheninov A.G."/>
            <person name="Kublanov I.V."/>
            <person name="Frolov E.N."/>
            <person name="Lebedinsky A.V."/>
        </authorList>
    </citation>
    <scope>NUCLEOTIDE SEQUENCE</scope>
    <source>
        <strain evidence="1">3443-3Ac</strain>
    </source>
</reference>
<name>A0A975AVB8_9THEO</name>
<keyword evidence="2" id="KW-1185">Reference proteome</keyword>
<evidence type="ECO:0000313" key="2">
    <source>
        <dbReference type="Proteomes" id="UP000671913"/>
    </source>
</evidence>
<evidence type="ECO:0000313" key="1">
    <source>
        <dbReference type="EMBL" id="QSZ27108.1"/>
    </source>
</evidence>
<dbReference type="EMBL" id="CP060096">
    <property type="protein sequence ID" value="QSZ27108.1"/>
    <property type="molecule type" value="Genomic_DNA"/>
</dbReference>
<dbReference type="AlphaFoldDB" id="A0A975AVB8"/>
<dbReference type="KEGG" id="aaut:ACETAC_09620"/>